<proteinExistence type="predicted"/>
<protein>
    <submittedName>
        <fullName evidence="1">Uncharacterized protein</fullName>
    </submittedName>
</protein>
<sequence>MFQSAGEIALQIKHFALAPIILSSVAACCSESGELQIDIHIITFALLLGHATEPVVVLPQHVTLAGKELSHTLCLLHPPKAHHVQGLTNHLSGSVTGRLPISVQSGLARPEQLGTSLIRIDQGIAGIGALILG</sequence>
<reference evidence="1" key="1">
    <citation type="submission" date="2019-08" db="EMBL/GenBank/DDBJ databases">
        <authorList>
            <person name="Kucharzyk K."/>
            <person name="Murdoch R.W."/>
            <person name="Higgins S."/>
            <person name="Loffler F."/>
        </authorList>
    </citation>
    <scope>NUCLEOTIDE SEQUENCE</scope>
</reference>
<name>A0A645JHM7_9ZZZZ</name>
<dbReference type="EMBL" id="VSSQ01141482">
    <property type="protein sequence ID" value="MPN62847.1"/>
    <property type="molecule type" value="Genomic_DNA"/>
</dbReference>
<evidence type="ECO:0000313" key="1">
    <source>
        <dbReference type="EMBL" id="MPN62847.1"/>
    </source>
</evidence>
<organism evidence="1">
    <name type="scientific">bioreactor metagenome</name>
    <dbReference type="NCBI Taxonomy" id="1076179"/>
    <lineage>
        <taxon>unclassified sequences</taxon>
        <taxon>metagenomes</taxon>
        <taxon>ecological metagenomes</taxon>
    </lineage>
</organism>
<comment type="caution">
    <text evidence="1">The sequence shown here is derived from an EMBL/GenBank/DDBJ whole genome shotgun (WGS) entry which is preliminary data.</text>
</comment>
<dbReference type="AlphaFoldDB" id="A0A645JHM7"/>
<gene>
    <name evidence="1" type="ORF">SDC9_210600</name>
</gene>
<accession>A0A645JHM7</accession>